<dbReference type="Pfam" id="PF00385">
    <property type="entry name" value="Chromo"/>
    <property type="match status" value="1"/>
</dbReference>
<evidence type="ECO:0000313" key="7">
    <source>
        <dbReference type="RefSeq" id="XP_003748184.1"/>
    </source>
</evidence>
<dbReference type="PROSITE" id="PS50013">
    <property type="entry name" value="CHROMO_2"/>
    <property type="match status" value="2"/>
</dbReference>
<dbReference type="PROSITE" id="PS00598">
    <property type="entry name" value="CHROMO_1"/>
    <property type="match status" value="1"/>
</dbReference>
<dbReference type="RefSeq" id="XP_003748184.1">
    <property type="nucleotide sequence ID" value="XM_003748136.2"/>
</dbReference>
<dbReference type="KEGG" id="goe:100903859"/>
<evidence type="ECO:0000256" key="2">
    <source>
        <dbReference type="ARBA" id="ARBA00022737"/>
    </source>
</evidence>
<gene>
    <name evidence="7" type="primary">LOC100903859</name>
</gene>
<dbReference type="FunFam" id="2.40.50.40:FF:000031">
    <property type="entry name" value="Heterochromatin protein 1"/>
    <property type="match status" value="1"/>
</dbReference>
<dbReference type="Gene3D" id="2.40.50.40">
    <property type="match status" value="2"/>
</dbReference>
<feature type="region of interest" description="Disordered" evidence="4">
    <location>
        <begin position="70"/>
        <end position="118"/>
    </location>
</feature>
<dbReference type="GeneID" id="100903859"/>
<dbReference type="InterPro" id="IPR016197">
    <property type="entry name" value="Chromo-like_dom_sf"/>
</dbReference>
<keyword evidence="3" id="KW-0539">Nucleus</keyword>
<dbReference type="InterPro" id="IPR000953">
    <property type="entry name" value="Chromo/chromo_shadow_dom"/>
</dbReference>
<keyword evidence="6" id="KW-1185">Reference proteome</keyword>
<dbReference type="InterPro" id="IPR051219">
    <property type="entry name" value="Heterochromatin_chromo-domain"/>
</dbReference>
<evidence type="ECO:0000256" key="3">
    <source>
        <dbReference type="ARBA" id="ARBA00023242"/>
    </source>
</evidence>
<proteinExistence type="predicted"/>
<dbReference type="InterPro" id="IPR023779">
    <property type="entry name" value="Chromodomain_CS"/>
</dbReference>
<evidence type="ECO:0000313" key="6">
    <source>
        <dbReference type="Proteomes" id="UP000694867"/>
    </source>
</evidence>
<dbReference type="SMART" id="SM00300">
    <property type="entry name" value="ChSh"/>
    <property type="match status" value="1"/>
</dbReference>
<dbReference type="CDD" id="cd00024">
    <property type="entry name" value="CD_CSD"/>
    <property type="match status" value="1"/>
</dbReference>
<protein>
    <submittedName>
        <fullName evidence="7">Chromobox protein homolog 1</fullName>
    </submittedName>
</protein>
<dbReference type="PANTHER" id="PTHR22812">
    <property type="entry name" value="CHROMOBOX PROTEIN"/>
    <property type="match status" value="1"/>
</dbReference>
<feature type="domain" description="Chromo" evidence="5">
    <location>
        <begin position="118"/>
        <end position="175"/>
    </location>
</feature>
<evidence type="ECO:0000256" key="4">
    <source>
        <dbReference type="SAM" id="MobiDB-lite"/>
    </source>
</evidence>
<accession>A0AAJ6QYN7</accession>
<organism evidence="6 7">
    <name type="scientific">Galendromus occidentalis</name>
    <name type="common">western predatory mite</name>
    <dbReference type="NCBI Taxonomy" id="34638"/>
    <lineage>
        <taxon>Eukaryota</taxon>
        <taxon>Metazoa</taxon>
        <taxon>Ecdysozoa</taxon>
        <taxon>Arthropoda</taxon>
        <taxon>Chelicerata</taxon>
        <taxon>Arachnida</taxon>
        <taxon>Acari</taxon>
        <taxon>Parasitiformes</taxon>
        <taxon>Mesostigmata</taxon>
        <taxon>Gamasina</taxon>
        <taxon>Phytoseioidea</taxon>
        <taxon>Phytoseiidae</taxon>
        <taxon>Typhlodrominae</taxon>
        <taxon>Galendromus</taxon>
    </lineage>
</organism>
<name>A0AAJ6QYN7_9ACAR</name>
<sequence>MSARRNDKAAEAEPEFIVEKILEKKLGKNNKVLYLLKWKGYDDTENTWEPVENLEDCRDFIRDFEDKLKKKSASRGLVSDKEPGTSTMGRSERKRRSNNQPSAEPPKKQGKTGFDRGLEPERIIGMATDIKKEIRFVVKWKGCDEADLVPAKVANVKCPQVVIRFYEERLTWAPT</sequence>
<dbReference type="SUPFAM" id="SSF54160">
    <property type="entry name" value="Chromo domain-like"/>
    <property type="match status" value="2"/>
</dbReference>
<dbReference type="InterPro" id="IPR023780">
    <property type="entry name" value="Chromo_domain"/>
</dbReference>
<dbReference type="SMART" id="SM00298">
    <property type="entry name" value="CHROMO"/>
    <property type="match status" value="2"/>
</dbReference>
<dbReference type="CDD" id="cd00034">
    <property type="entry name" value="CSD"/>
    <property type="match status" value="1"/>
</dbReference>
<dbReference type="AlphaFoldDB" id="A0AAJ6QYN7"/>
<evidence type="ECO:0000256" key="1">
    <source>
        <dbReference type="ARBA" id="ARBA00004123"/>
    </source>
</evidence>
<dbReference type="GO" id="GO:0000792">
    <property type="term" value="C:heterochromatin"/>
    <property type="evidence" value="ECO:0007669"/>
    <property type="project" value="UniProtKB-ARBA"/>
</dbReference>
<dbReference type="Pfam" id="PF01393">
    <property type="entry name" value="Chromo_shadow"/>
    <property type="match status" value="1"/>
</dbReference>
<dbReference type="InterPro" id="IPR008251">
    <property type="entry name" value="Chromo_shadow_dom"/>
</dbReference>
<dbReference type="GO" id="GO:0005634">
    <property type="term" value="C:nucleus"/>
    <property type="evidence" value="ECO:0007669"/>
    <property type="project" value="UniProtKB-SubCell"/>
</dbReference>
<dbReference type="Proteomes" id="UP000694867">
    <property type="component" value="Unplaced"/>
</dbReference>
<dbReference type="InterPro" id="IPR017984">
    <property type="entry name" value="Chromo_dom_subgr"/>
</dbReference>
<feature type="domain" description="Chromo" evidence="5">
    <location>
        <begin position="16"/>
        <end position="76"/>
    </location>
</feature>
<evidence type="ECO:0000259" key="5">
    <source>
        <dbReference type="PROSITE" id="PS50013"/>
    </source>
</evidence>
<reference evidence="7" key="1">
    <citation type="submission" date="2025-08" db="UniProtKB">
        <authorList>
            <consortium name="RefSeq"/>
        </authorList>
    </citation>
    <scope>IDENTIFICATION</scope>
</reference>
<keyword evidence="2" id="KW-0677">Repeat</keyword>
<comment type="subcellular location">
    <subcellularLocation>
        <location evidence="1">Nucleus</location>
    </subcellularLocation>
</comment>
<dbReference type="PRINTS" id="PR00504">
    <property type="entry name" value="CHROMODOMAIN"/>
</dbReference>